<feature type="transmembrane region" description="Helical" evidence="1">
    <location>
        <begin position="12"/>
        <end position="33"/>
    </location>
</feature>
<keyword evidence="4" id="KW-1185">Reference proteome</keyword>
<accession>A0A9P7KMP5</accession>
<dbReference type="PANTHER" id="PTHR42109:SF3">
    <property type="entry name" value="INTEGRAL MEMBRANE PROTEIN (AFU_ORTHOLOGUE AFUA_5G00100)"/>
    <property type="match status" value="1"/>
</dbReference>
<dbReference type="PANTHER" id="PTHR42109">
    <property type="entry name" value="UNPLACED GENOMIC SCAFFOLD UM_SCAF_CONTIG_1.265, WHOLE GENOME SHOTGUN SEQUENCE"/>
    <property type="match status" value="1"/>
</dbReference>
<name>A0A9P7KMP5_9HYPO</name>
<feature type="transmembrane region" description="Helical" evidence="1">
    <location>
        <begin position="115"/>
        <end position="132"/>
    </location>
</feature>
<protein>
    <recommendedName>
        <fullName evidence="2">DUF7702 domain-containing protein</fullName>
    </recommendedName>
</protein>
<evidence type="ECO:0000313" key="4">
    <source>
        <dbReference type="Proteomes" id="UP000782241"/>
    </source>
</evidence>
<comment type="caution">
    <text evidence="3">The sequence shown here is derived from an EMBL/GenBank/DDBJ whole genome shotgun (WGS) entry which is preliminary data.</text>
</comment>
<sequence length="277" mass="29993">MSATHMPDPPSASIINLTIADLVIYAVLLFPVIRITWKHGKSGMVCWPIFLSFFALRFVSDAYLIANRHKPEIPNPVVIMTNAGSIACMSLTIVGVIYEVNVMLPLPPKRWTEKIMLAVTHLTLTAGIALATYGGSPKQGAPGGVVSKHLNQIGTCLMLFVMLFGVGWWLWQTGKKVKSLKTHPNFHLARNLLLAGCAAFPFQLVRLGHSLTYSFTPYPSLDPISGTFATRLVLMFGMQLIVALVVTAGGWLSIGAVVNSALGEESQGPGPVTQPWV</sequence>
<evidence type="ECO:0000256" key="1">
    <source>
        <dbReference type="SAM" id="Phobius"/>
    </source>
</evidence>
<organism evidence="3 4">
    <name type="scientific">Fusarium avenaceum</name>
    <dbReference type="NCBI Taxonomy" id="40199"/>
    <lineage>
        <taxon>Eukaryota</taxon>
        <taxon>Fungi</taxon>
        <taxon>Dikarya</taxon>
        <taxon>Ascomycota</taxon>
        <taxon>Pezizomycotina</taxon>
        <taxon>Sordariomycetes</taxon>
        <taxon>Hypocreomycetidae</taxon>
        <taxon>Hypocreales</taxon>
        <taxon>Nectriaceae</taxon>
        <taxon>Fusarium</taxon>
        <taxon>Fusarium tricinctum species complex</taxon>
    </lineage>
</organism>
<evidence type="ECO:0000313" key="3">
    <source>
        <dbReference type="EMBL" id="KAG5655349.1"/>
    </source>
</evidence>
<dbReference type="Proteomes" id="UP000782241">
    <property type="component" value="Unassembled WGS sequence"/>
</dbReference>
<feature type="transmembrane region" description="Helical" evidence="1">
    <location>
        <begin position="78"/>
        <end position="103"/>
    </location>
</feature>
<keyword evidence="1" id="KW-0472">Membrane</keyword>
<keyword evidence="1" id="KW-0812">Transmembrane</keyword>
<keyword evidence="1" id="KW-1133">Transmembrane helix</keyword>
<dbReference type="InterPro" id="IPR056119">
    <property type="entry name" value="DUF7702"/>
</dbReference>
<dbReference type="Pfam" id="PF24800">
    <property type="entry name" value="DUF7702"/>
    <property type="match status" value="1"/>
</dbReference>
<reference evidence="3" key="1">
    <citation type="submission" date="2021-04" db="EMBL/GenBank/DDBJ databases">
        <title>Draft genome of Fusarium avenaceum strain F156N33, isolated from an atmospheric sample in Virginia.</title>
        <authorList>
            <person name="Yang S."/>
            <person name="Vinatzer B.A."/>
            <person name="Coleman J."/>
        </authorList>
    </citation>
    <scope>NUCLEOTIDE SEQUENCE</scope>
    <source>
        <strain evidence="3">F156N33</strain>
    </source>
</reference>
<feature type="domain" description="DUF7702" evidence="2">
    <location>
        <begin position="17"/>
        <end position="251"/>
    </location>
</feature>
<feature type="transmembrane region" description="Helical" evidence="1">
    <location>
        <begin position="45"/>
        <end position="66"/>
    </location>
</feature>
<evidence type="ECO:0000259" key="2">
    <source>
        <dbReference type="Pfam" id="PF24800"/>
    </source>
</evidence>
<dbReference type="EMBL" id="JAGPUO010000030">
    <property type="protein sequence ID" value="KAG5655349.1"/>
    <property type="molecule type" value="Genomic_DNA"/>
</dbReference>
<dbReference type="AlphaFoldDB" id="A0A9P7KMP5"/>
<gene>
    <name evidence="3" type="ORF">KAF25_006852</name>
</gene>
<proteinExistence type="predicted"/>
<feature type="transmembrane region" description="Helical" evidence="1">
    <location>
        <begin position="152"/>
        <end position="171"/>
    </location>
</feature>
<feature type="transmembrane region" description="Helical" evidence="1">
    <location>
        <begin position="232"/>
        <end position="258"/>
    </location>
</feature>